<evidence type="ECO:0000256" key="1">
    <source>
        <dbReference type="SAM" id="MobiDB-lite"/>
    </source>
</evidence>
<feature type="region of interest" description="Disordered" evidence="1">
    <location>
        <begin position="1"/>
        <end position="132"/>
    </location>
</feature>
<proteinExistence type="predicted"/>
<feature type="non-terminal residue" evidence="2">
    <location>
        <position position="150"/>
    </location>
</feature>
<feature type="compositionally biased region" description="Low complexity" evidence="1">
    <location>
        <begin position="21"/>
        <end position="38"/>
    </location>
</feature>
<feature type="non-terminal residue" evidence="2">
    <location>
        <position position="1"/>
    </location>
</feature>
<feature type="compositionally biased region" description="Polar residues" evidence="1">
    <location>
        <begin position="89"/>
        <end position="99"/>
    </location>
</feature>
<feature type="compositionally biased region" description="Polar residues" evidence="1">
    <location>
        <begin position="40"/>
        <end position="49"/>
    </location>
</feature>
<feature type="compositionally biased region" description="Basic and acidic residues" evidence="1">
    <location>
        <begin position="119"/>
        <end position="132"/>
    </location>
</feature>
<sequence length="150" mass="16772">PLSKIPDRPLHIPKYRFRPIAPSASSPSAHYTSTPHSPIQIPSTDSTPLSKIPDRPLHIPKYRFRPIAPSASSQSAHTPKLQETPLNKIPSNSTPAPTSSKPPLPVPSMPSSINPLHSIPEHGKRKLITERRQRMKYLRLRSTHTRTVTR</sequence>
<accession>A0A1B6D6W6</accession>
<gene>
    <name evidence="2" type="ORF">g.2540</name>
</gene>
<dbReference type="EMBL" id="GEDC01015867">
    <property type="protein sequence ID" value="JAS21431.1"/>
    <property type="molecule type" value="Transcribed_RNA"/>
</dbReference>
<organism evidence="2">
    <name type="scientific">Clastoptera arizonana</name>
    <name type="common">Arizona spittle bug</name>
    <dbReference type="NCBI Taxonomy" id="38151"/>
    <lineage>
        <taxon>Eukaryota</taxon>
        <taxon>Metazoa</taxon>
        <taxon>Ecdysozoa</taxon>
        <taxon>Arthropoda</taxon>
        <taxon>Hexapoda</taxon>
        <taxon>Insecta</taxon>
        <taxon>Pterygota</taxon>
        <taxon>Neoptera</taxon>
        <taxon>Paraneoptera</taxon>
        <taxon>Hemiptera</taxon>
        <taxon>Auchenorrhyncha</taxon>
        <taxon>Cercopoidea</taxon>
        <taxon>Clastopteridae</taxon>
        <taxon>Clastoptera</taxon>
    </lineage>
</organism>
<dbReference type="AlphaFoldDB" id="A0A1B6D6W6"/>
<name>A0A1B6D6W6_9HEMI</name>
<protein>
    <submittedName>
        <fullName evidence="2">Uncharacterized protein</fullName>
    </submittedName>
</protein>
<reference evidence="2" key="1">
    <citation type="submission" date="2015-12" db="EMBL/GenBank/DDBJ databases">
        <title>De novo transcriptome assembly of four potential Pierce s Disease insect vectors from Arizona vineyards.</title>
        <authorList>
            <person name="Tassone E.E."/>
        </authorList>
    </citation>
    <scope>NUCLEOTIDE SEQUENCE</scope>
</reference>
<evidence type="ECO:0000313" key="2">
    <source>
        <dbReference type="EMBL" id="JAS21431.1"/>
    </source>
</evidence>
<feature type="compositionally biased region" description="Basic and acidic residues" evidence="1">
    <location>
        <begin position="1"/>
        <end position="10"/>
    </location>
</feature>